<evidence type="ECO:0000256" key="7">
    <source>
        <dbReference type="ARBA" id="ARBA00022777"/>
    </source>
</evidence>
<keyword evidence="7 12" id="KW-0418">Kinase</keyword>
<comment type="caution">
    <text evidence="12">Lacks conserved residue(s) required for the propagation of feature annotation.</text>
</comment>
<dbReference type="PRINTS" id="PR00990">
    <property type="entry name" value="RIBOKINASE"/>
</dbReference>
<evidence type="ECO:0000256" key="5">
    <source>
        <dbReference type="ARBA" id="ARBA00022723"/>
    </source>
</evidence>
<evidence type="ECO:0000259" key="13">
    <source>
        <dbReference type="Pfam" id="PF00294"/>
    </source>
</evidence>
<dbReference type="Pfam" id="PF00294">
    <property type="entry name" value="PfkB"/>
    <property type="match status" value="1"/>
</dbReference>
<dbReference type="GO" id="GO:0005524">
    <property type="term" value="F:ATP binding"/>
    <property type="evidence" value="ECO:0007669"/>
    <property type="project" value="UniProtKB-UniRule"/>
</dbReference>
<dbReference type="InterPro" id="IPR011611">
    <property type="entry name" value="PfkB_dom"/>
</dbReference>
<keyword evidence="12" id="KW-0539">Nucleus</keyword>
<feature type="binding site" evidence="12">
    <location>
        <position position="306"/>
    </location>
    <ligand>
        <name>K(+)</name>
        <dbReference type="ChEBI" id="CHEBI:29103"/>
    </ligand>
</feature>
<evidence type="ECO:0000256" key="8">
    <source>
        <dbReference type="ARBA" id="ARBA00022840"/>
    </source>
</evidence>
<dbReference type="Proteomes" id="UP000246991">
    <property type="component" value="Unassembled WGS sequence"/>
</dbReference>
<feature type="binding site" evidence="12">
    <location>
        <position position="311"/>
    </location>
    <ligand>
        <name>K(+)</name>
        <dbReference type="ChEBI" id="CHEBI:29103"/>
    </ligand>
</feature>
<comment type="pathway">
    <text evidence="12">Carbohydrate metabolism; D-ribose degradation; D-ribose 5-phosphate from beta-D-ribopyranose: step 2/2.</text>
</comment>
<dbReference type="InterPro" id="IPR011877">
    <property type="entry name" value="Ribokinase"/>
</dbReference>
<dbReference type="InterPro" id="IPR002173">
    <property type="entry name" value="Carboh/pur_kinase_PfkB_CS"/>
</dbReference>
<feature type="binding site" evidence="12">
    <location>
        <position position="157"/>
    </location>
    <ligand>
        <name>substrate</name>
    </ligand>
</feature>
<dbReference type="InterPro" id="IPR002139">
    <property type="entry name" value="Ribo/fructo_kinase"/>
</dbReference>
<name>A0A317SYH0_9PEZI</name>
<dbReference type="EMBL" id="PYWC01000015">
    <property type="protein sequence ID" value="PWW78497.1"/>
    <property type="molecule type" value="Genomic_DNA"/>
</dbReference>
<evidence type="ECO:0000256" key="2">
    <source>
        <dbReference type="ARBA" id="ARBA00012035"/>
    </source>
</evidence>
<feature type="binding site" evidence="12">
    <location>
        <position position="201"/>
    </location>
    <ligand>
        <name>ATP</name>
        <dbReference type="ChEBI" id="CHEBI:30616"/>
    </ligand>
</feature>
<dbReference type="EC" id="2.7.1.15" evidence="2 12"/>
<feature type="binding site" evidence="12">
    <location>
        <begin position="275"/>
        <end position="276"/>
    </location>
    <ligand>
        <name>ATP</name>
        <dbReference type="ChEBI" id="CHEBI:30616"/>
    </ligand>
</feature>
<dbReference type="SUPFAM" id="SSF53613">
    <property type="entry name" value="Ribokinase-like"/>
    <property type="match status" value="1"/>
</dbReference>
<comment type="subcellular location">
    <subcellularLocation>
        <location evidence="12">Cytoplasm</location>
    </subcellularLocation>
    <subcellularLocation>
        <location evidence="12">Nucleus</location>
    </subcellularLocation>
</comment>
<feature type="domain" description="Carbohydrate kinase PfkB" evidence="13">
    <location>
        <begin position="7"/>
        <end position="318"/>
    </location>
</feature>
<feature type="binding site" evidence="12">
    <location>
        <position position="309"/>
    </location>
    <ligand>
        <name>K(+)</name>
        <dbReference type="ChEBI" id="CHEBI:29103"/>
    </ligand>
</feature>
<dbReference type="GO" id="GO:0005737">
    <property type="term" value="C:cytoplasm"/>
    <property type="evidence" value="ECO:0007669"/>
    <property type="project" value="UniProtKB-SubCell"/>
</dbReference>
<keyword evidence="12" id="KW-0963">Cytoplasm</keyword>
<evidence type="ECO:0000256" key="4">
    <source>
        <dbReference type="ARBA" id="ARBA00022679"/>
    </source>
</evidence>
<feature type="binding site" evidence="12">
    <location>
        <begin position="241"/>
        <end position="246"/>
    </location>
    <ligand>
        <name>ATP</name>
        <dbReference type="ChEBI" id="CHEBI:30616"/>
    </ligand>
</feature>
<evidence type="ECO:0000256" key="1">
    <source>
        <dbReference type="ARBA" id="ARBA00005380"/>
    </source>
</evidence>
<evidence type="ECO:0000256" key="3">
    <source>
        <dbReference type="ARBA" id="ARBA00016943"/>
    </source>
</evidence>
<dbReference type="OrthoDB" id="415590at2759"/>
<feature type="active site" description="Proton acceptor" evidence="12">
    <location>
        <position position="276"/>
    </location>
</feature>
<keyword evidence="11 12" id="KW-0119">Carbohydrate metabolism</keyword>
<feature type="binding site" evidence="12">
    <location>
        <position position="270"/>
    </location>
    <ligand>
        <name>K(+)</name>
        <dbReference type="ChEBI" id="CHEBI:29103"/>
    </ligand>
</feature>
<evidence type="ECO:0000256" key="11">
    <source>
        <dbReference type="ARBA" id="ARBA00023277"/>
    </source>
</evidence>
<dbReference type="PANTHER" id="PTHR10584:SF166">
    <property type="entry name" value="RIBOKINASE"/>
    <property type="match status" value="1"/>
</dbReference>
<keyword evidence="9 12" id="KW-0460">Magnesium</keyword>
<dbReference type="HAMAP" id="MF_01987">
    <property type="entry name" value="Ribokinase"/>
    <property type="match status" value="1"/>
</dbReference>
<dbReference type="GO" id="GO:0019303">
    <property type="term" value="P:D-ribose catabolic process"/>
    <property type="evidence" value="ECO:0007669"/>
    <property type="project" value="UniProtKB-UniRule"/>
</dbReference>
<evidence type="ECO:0000256" key="9">
    <source>
        <dbReference type="ARBA" id="ARBA00022842"/>
    </source>
</evidence>
<sequence length="328" mass="35208">MAPIPRTILVVGSLNTDMTTRTRRLPNPGETIVAQAFSTAPGGKGANQAVACCRLARASSDASPGNISVKMVGAVGDDEFGSCLKDSLRQNRIDVEGVVVKEGFSSGVAVIIVDEDTADNRILYTGGANEALTAQDFPGNFFSSFNPLPSILVLQLETPLQTVLHLLTLASDTSIETILNPAPARHIPLQFYSKIDHLILNESEATYLTGEEVTYLDDDAGVQSTINRFLERGVKRSVVITMGARGCYFRSSDNEEGWIRPEVQAQDVVDTTGAGDTFVGAFAVARAEGNGVVHSLNFATKAASMSIRKTGAQAGIPWRGEVQWRRKY</sequence>
<protein>
    <recommendedName>
        <fullName evidence="3 12">Ribokinase</fullName>
        <shortName evidence="12">RK</shortName>
        <ecNumber evidence="2 12">2.7.1.15</ecNumber>
    </recommendedName>
</protein>
<evidence type="ECO:0000256" key="10">
    <source>
        <dbReference type="ARBA" id="ARBA00022958"/>
    </source>
</evidence>
<dbReference type="AlphaFoldDB" id="A0A317SYH0"/>
<evidence type="ECO:0000256" key="6">
    <source>
        <dbReference type="ARBA" id="ARBA00022741"/>
    </source>
</evidence>
<dbReference type="InterPro" id="IPR029056">
    <property type="entry name" value="Ribokinase-like"/>
</dbReference>
<dbReference type="UniPathway" id="UPA00916">
    <property type="reaction ID" value="UER00889"/>
</dbReference>
<gene>
    <name evidence="14" type="ORF">C7212DRAFT_278019</name>
</gene>
<comment type="activity regulation">
    <text evidence="12">Activated by a monovalent cation that binds near, but not in, the active site. The most likely occupant of the site in vivo is potassium. Ion binding induces a conformational change that may alter substrate affinity.</text>
</comment>
<comment type="similarity">
    <text evidence="1">Belongs to the carbohydrate kinase pfkB family.</text>
</comment>
<reference evidence="14 15" key="1">
    <citation type="submission" date="2018-03" db="EMBL/GenBank/DDBJ databases">
        <title>Genomes of Pezizomycetes fungi and the evolution of truffles.</title>
        <authorList>
            <person name="Murat C."/>
            <person name="Payen T."/>
            <person name="Noel B."/>
            <person name="Kuo A."/>
            <person name="Martin F.M."/>
        </authorList>
    </citation>
    <scope>NUCLEOTIDE SEQUENCE [LARGE SCALE GENOMIC DNA]</scope>
    <source>
        <strain evidence="14">091103-1</strain>
    </source>
</reference>
<evidence type="ECO:0000313" key="14">
    <source>
        <dbReference type="EMBL" id="PWW78497.1"/>
    </source>
</evidence>
<feature type="binding site" evidence="12">
    <location>
        <position position="272"/>
    </location>
    <ligand>
        <name>K(+)</name>
        <dbReference type="ChEBI" id="CHEBI:29103"/>
    </ligand>
</feature>
<comment type="caution">
    <text evidence="14">The sequence shown here is derived from an EMBL/GenBank/DDBJ whole genome shotgun (WGS) entry which is preliminary data.</text>
</comment>
<dbReference type="CDD" id="cd01174">
    <property type="entry name" value="ribokinase"/>
    <property type="match status" value="1"/>
</dbReference>
<proteinExistence type="inferred from homology"/>
<dbReference type="GO" id="GO:0005634">
    <property type="term" value="C:nucleus"/>
    <property type="evidence" value="ECO:0007669"/>
    <property type="project" value="UniProtKB-SubCell"/>
</dbReference>
<keyword evidence="8 12" id="KW-0067">ATP-binding</keyword>
<keyword evidence="15" id="KW-1185">Reference proteome</keyword>
<dbReference type="PANTHER" id="PTHR10584">
    <property type="entry name" value="SUGAR KINASE"/>
    <property type="match status" value="1"/>
</dbReference>
<organism evidence="14 15">
    <name type="scientific">Tuber magnatum</name>
    <name type="common">white Piedmont truffle</name>
    <dbReference type="NCBI Taxonomy" id="42249"/>
    <lineage>
        <taxon>Eukaryota</taxon>
        <taxon>Fungi</taxon>
        <taxon>Dikarya</taxon>
        <taxon>Ascomycota</taxon>
        <taxon>Pezizomycotina</taxon>
        <taxon>Pezizomycetes</taxon>
        <taxon>Pezizales</taxon>
        <taxon>Tuberaceae</taxon>
        <taxon>Tuber</taxon>
    </lineage>
</organism>
<keyword evidence="10 12" id="KW-0630">Potassium</keyword>
<feature type="binding site" evidence="12">
    <location>
        <position position="276"/>
    </location>
    <ligand>
        <name>substrate</name>
    </ligand>
</feature>
<feature type="binding site" evidence="12">
    <location>
        <begin position="15"/>
        <end position="17"/>
    </location>
    <ligand>
        <name>substrate</name>
    </ligand>
</feature>
<keyword evidence="4 12" id="KW-0808">Transferase</keyword>
<feature type="binding site" evidence="12">
    <location>
        <begin position="43"/>
        <end position="47"/>
    </location>
    <ligand>
        <name>substrate</name>
    </ligand>
</feature>
<comment type="subunit">
    <text evidence="12">Homodimer.</text>
</comment>
<comment type="catalytic activity">
    <reaction evidence="12">
        <text>D-ribose + ATP = D-ribose 5-phosphate + ADP + H(+)</text>
        <dbReference type="Rhea" id="RHEA:13697"/>
        <dbReference type="ChEBI" id="CHEBI:15378"/>
        <dbReference type="ChEBI" id="CHEBI:30616"/>
        <dbReference type="ChEBI" id="CHEBI:47013"/>
        <dbReference type="ChEBI" id="CHEBI:78346"/>
        <dbReference type="ChEBI" id="CHEBI:456216"/>
        <dbReference type="EC" id="2.7.1.15"/>
    </reaction>
</comment>
<comment type="cofactor">
    <cofactor evidence="12">
        <name>Mg(2+)</name>
        <dbReference type="ChEBI" id="CHEBI:18420"/>
    </cofactor>
    <text evidence="12">Requires a divalent cation, most likely magnesium in vivo, as an electrophilic catalyst to aid phosphoryl group transfer. It is the chelate of the metal and the nucleotide that is the actual substrate.</text>
</comment>
<dbReference type="Gene3D" id="3.40.1190.20">
    <property type="match status" value="1"/>
</dbReference>
<evidence type="ECO:0000256" key="12">
    <source>
        <dbReference type="HAMAP-Rule" id="MF_03215"/>
    </source>
</evidence>
<keyword evidence="5 12" id="KW-0479">Metal-binding</keyword>
<dbReference type="PROSITE" id="PS00584">
    <property type="entry name" value="PFKB_KINASES_2"/>
    <property type="match status" value="1"/>
</dbReference>
<comment type="function">
    <text evidence="12">Catalyzes the phosphorylation of ribose at O-5 in a reaction requiring ATP and magnesium. The resulting D-ribose-5-phosphate can then be used either for sythesis of nucleotides, histidine, and tryptophan, or as a component of the pentose phosphate pathway.</text>
</comment>
<keyword evidence="6 12" id="KW-0547">Nucleotide-binding</keyword>
<evidence type="ECO:0000313" key="15">
    <source>
        <dbReference type="Proteomes" id="UP000246991"/>
    </source>
</evidence>
<comment type="similarity">
    <text evidence="12">Belongs to the carbohydrate kinase PfkB family. Ribokinase subfamily.</text>
</comment>
<dbReference type="GO" id="GO:0004747">
    <property type="term" value="F:ribokinase activity"/>
    <property type="evidence" value="ECO:0007669"/>
    <property type="project" value="UniProtKB-UniRule"/>
</dbReference>
<dbReference type="GO" id="GO:0046872">
    <property type="term" value="F:metal ion binding"/>
    <property type="evidence" value="ECO:0007669"/>
    <property type="project" value="UniProtKB-KW"/>
</dbReference>
<dbReference type="STRING" id="42249.A0A317SYH0"/>
<accession>A0A317SYH0</accession>